<organism evidence="2">
    <name type="scientific">Rhizophora mucronata</name>
    <name type="common">Asiatic mangrove</name>
    <dbReference type="NCBI Taxonomy" id="61149"/>
    <lineage>
        <taxon>Eukaryota</taxon>
        <taxon>Viridiplantae</taxon>
        <taxon>Streptophyta</taxon>
        <taxon>Embryophyta</taxon>
        <taxon>Tracheophyta</taxon>
        <taxon>Spermatophyta</taxon>
        <taxon>Magnoliopsida</taxon>
        <taxon>eudicotyledons</taxon>
        <taxon>Gunneridae</taxon>
        <taxon>Pentapetalae</taxon>
        <taxon>rosids</taxon>
        <taxon>fabids</taxon>
        <taxon>Malpighiales</taxon>
        <taxon>Rhizophoraceae</taxon>
        <taxon>Rhizophora</taxon>
    </lineage>
</organism>
<dbReference type="EMBL" id="GGEC01057098">
    <property type="protein sequence ID" value="MBX37582.1"/>
    <property type="molecule type" value="Transcribed_RNA"/>
</dbReference>
<sequence length="46" mass="5255">MVVVTCILFTRLLLLLYDSIHGKILQSIKEPEKEKKEVNNPKSSAK</sequence>
<reference evidence="2" key="1">
    <citation type="submission" date="2018-02" db="EMBL/GenBank/DDBJ databases">
        <title>Rhizophora mucronata_Transcriptome.</title>
        <authorList>
            <person name="Meera S.P."/>
            <person name="Sreeshan A."/>
            <person name="Augustine A."/>
        </authorList>
    </citation>
    <scope>NUCLEOTIDE SEQUENCE</scope>
    <source>
        <tissue evidence="2">Leaf</tissue>
    </source>
</reference>
<evidence type="ECO:0000256" key="1">
    <source>
        <dbReference type="SAM" id="SignalP"/>
    </source>
</evidence>
<evidence type="ECO:0000313" key="2">
    <source>
        <dbReference type="EMBL" id="MBX37582.1"/>
    </source>
</evidence>
<feature type="chain" id="PRO_5015136582" evidence="1">
    <location>
        <begin position="23"/>
        <end position="46"/>
    </location>
</feature>
<keyword evidence="1" id="KW-0732">Signal</keyword>
<dbReference type="AlphaFoldDB" id="A0A2P2N4Z8"/>
<feature type="signal peptide" evidence="1">
    <location>
        <begin position="1"/>
        <end position="22"/>
    </location>
</feature>
<proteinExistence type="predicted"/>
<name>A0A2P2N4Z8_RHIMU</name>
<protein>
    <submittedName>
        <fullName evidence="2">Uncharacterized protein</fullName>
    </submittedName>
</protein>
<accession>A0A2P2N4Z8</accession>